<dbReference type="SUPFAM" id="SSF55729">
    <property type="entry name" value="Acyl-CoA N-acyltransferases (Nat)"/>
    <property type="match status" value="1"/>
</dbReference>
<dbReference type="PANTHER" id="PTHR47237:SF1">
    <property type="entry name" value="SLL0310 PROTEIN"/>
    <property type="match status" value="1"/>
</dbReference>
<dbReference type="Proteomes" id="UP000759131">
    <property type="component" value="Unassembled WGS sequence"/>
</dbReference>
<organism evidence="2">
    <name type="scientific">Medioppia subpectinata</name>
    <dbReference type="NCBI Taxonomy" id="1979941"/>
    <lineage>
        <taxon>Eukaryota</taxon>
        <taxon>Metazoa</taxon>
        <taxon>Ecdysozoa</taxon>
        <taxon>Arthropoda</taxon>
        <taxon>Chelicerata</taxon>
        <taxon>Arachnida</taxon>
        <taxon>Acari</taxon>
        <taxon>Acariformes</taxon>
        <taxon>Sarcoptiformes</taxon>
        <taxon>Oribatida</taxon>
        <taxon>Brachypylina</taxon>
        <taxon>Oppioidea</taxon>
        <taxon>Oppiidae</taxon>
        <taxon>Medioppia</taxon>
    </lineage>
</organism>
<dbReference type="Pfam" id="PF00583">
    <property type="entry name" value="Acetyltransf_1"/>
    <property type="match status" value="1"/>
</dbReference>
<protein>
    <recommendedName>
        <fullName evidence="1">N-acetyltransferase domain-containing protein</fullName>
    </recommendedName>
</protein>
<dbReference type="CDD" id="cd04301">
    <property type="entry name" value="NAT_SF"/>
    <property type="match status" value="1"/>
</dbReference>
<proteinExistence type="predicted"/>
<evidence type="ECO:0000313" key="2">
    <source>
        <dbReference type="EMBL" id="CAD7631796.1"/>
    </source>
</evidence>
<dbReference type="PANTHER" id="PTHR47237">
    <property type="entry name" value="SLL0310 PROTEIN"/>
    <property type="match status" value="1"/>
</dbReference>
<accession>A0A7R9KZ47</accession>
<dbReference type="Gene3D" id="3.40.630.30">
    <property type="match status" value="1"/>
</dbReference>
<gene>
    <name evidence="2" type="ORF">OSB1V03_LOCUS12205</name>
</gene>
<dbReference type="InterPro" id="IPR016181">
    <property type="entry name" value="Acyl_CoA_acyltransferase"/>
</dbReference>
<evidence type="ECO:0000259" key="1">
    <source>
        <dbReference type="Pfam" id="PF00583"/>
    </source>
</evidence>
<dbReference type="Gene3D" id="3.40.630.90">
    <property type="match status" value="1"/>
</dbReference>
<dbReference type="InterPro" id="IPR000182">
    <property type="entry name" value="GNAT_dom"/>
</dbReference>
<reference evidence="2" key="1">
    <citation type="submission" date="2020-11" db="EMBL/GenBank/DDBJ databases">
        <authorList>
            <person name="Tran Van P."/>
        </authorList>
    </citation>
    <scope>NUCLEOTIDE SEQUENCE</scope>
</reference>
<dbReference type="InterPro" id="IPR052729">
    <property type="entry name" value="Acyl/Acetyltrans_Enzymes"/>
</dbReference>
<name>A0A7R9KZ47_9ACAR</name>
<feature type="domain" description="N-acetyltransferase" evidence="1">
    <location>
        <begin position="33"/>
        <end position="74"/>
    </location>
</feature>
<dbReference type="EMBL" id="OC864559">
    <property type="protein sequence ID" value="CAD7631796.1"/>
    <property type="molecule type" value="Genomic_DNA"/>
</dbReference>
<dbReference type="OrthoDB" id="5771378at2759"/>
<dbReference type="AlphaFoldDB" id="A0A7R9KZ47"/>
<dbReference type="EMBL" id="CAJPIZ010009984">
    <property type="protein sequence ID" value="CAG2112226.1"/>
    <property type="molecule type" value="Genomic_DNA"/>
</dbReference>
<evidence type="ECO:0000313" key="3">
    <source>
        <dbReference type="Proteomes" id="UP000759131"/>
    </source>
</evidence>
<dbReference type="GO" id="GO:0016747">
    <property type="term" value="F:acyltransferase activity, transferring groups other than amino-acyl groups"/>
    <property type="evidence" value="ECO:0007669"/>
    <property type="project" value="InterPro"/>
</dbReference>
<sequence>MKNLWTSIEWFPHKHANEVMIKADPNGIFVAEDTDSEDFANIGAYCVRPEYRGHGIGQSLWNTGMAHMGDRNIGLFAISDKMLAIYRDKHNFKHIANRQLVLMRGSFVPNKGLIDRIDGISLAVISEDNILDVIQYDRHVNEVSGFCFLLNTTSNATMIEPLYADNEQIAELLVNKCCQQLPQNRTQNVNYECWDTNNSAQEIGNKLGLIELKREKNAFTKKVMIGNMDKMFGLSSSLFFAS</sequence>
<keyword evidence="3" id="KW-1185">Reference proteome</keyword>